<dbReference type="AlphaFoldDB" id="A0A7G8Q012"/>
<dbReference type="GO" id="GO:0010181">
    <property type="term" value="F:FMN binding"/>
    <property type="evidence" value="ECO:0007669"/>
    <property type="project" value="TreeGrafter"/>
</dbReference>
<dbReference type="InterPro" id="IPR050712">
    <property type="entry name" value="NAD(P)H-dep_reductase"/>
</dbReference>
<accession>A0A7G8Q012</accession>
<name>A0A7G8Q012_9GAMM</name>
<dbReference type="Gene3D" id="3.40.50.360">
    <property type="match status" value="1"/>
</dbReference>
<protein>
    <submittedName>
        <fullName evidence="4">NAD(P)H-dependent oxidoreductase</fullName>
    </submittedName>
</protein>
<dbReference type="KEGG" id="dtl:H8F01_13405"/>
<sequence length="179" mass="19291">MKLLAISGSARQDSTNTALLHAMKHLAPDGVELSIFHRLDTLPVFSPDAEGEKTPVAVLRLLEQIGKADGIIIASPEYVRSIPGGMKNAIDWMVSRFEIIGKPIALAHASHRGDEMLASLRTVLATVSDGFLPHVFLRMPLVGKHPEDIAALIAEPTQASQVARFLTDLTTAIRSRQGG</sequence>
<dbReference type="Proteomes" id="UP000515873">
    <property type="component" value="Chromosome"/>
</dbReference>
<evidence type="ECO:0000259" key="3">
    <source>
        <dbReference type="Pfam" id="PF03358"/>
    </source>
</evidence>
<dbReference type="GO" id="GO:0005829">
    <property type="term" value="C:cytosol"/>
    <property type="evidence" value="ECO:0007669"/>
    <property type="project" value="TreeGrafter"/>
</dbReference>
<evidence type="ECO:0000256" key="1">
    <source>
        <dbReference type="ARBA" id="ARBA00001917"/>
    </source>
</evidence>
<dbReference type="Pfam" id="PF03358">
    <property type="entry name" value="FMN_red"/>
    <property type="match status" value="1"/>
</dbReference>
<gene>
    <name evidence="4" type="ORF">H8F01_13405</name>
</gene>
<organism evidence="4 5">
    <name type="scientific">Dyella telluris</name>
    <dbReference type="NCBI Taxonomy" id="2763498"/>
    <lineage>
        <taxon>Bacteria</taxon>
        <taxon>Pseudomonadati</taxon>
        <taxon>Pseudomonadota</taxon>
        <taxon>Gammaproteobacteria</taxon>
        <taxon>Lysobacterales</taxon>
        <taxon>Rhodanobacteraceae</taxon>
        <taxon>Dyella</taxon>
    </lineage>
</organism>
<keyword evidence="2" id="KW-0285">Flavoprotein</keyword>
<feature type="domain" description="NADPH-dependent FMN reductase-like" evidence="3">
    <location>
        <begin position="1"/>
        <end position="127"/>
    </location>
</feature>
<proteinExistence type="predicted"/>
<dbReference type="InterPro" id="IPR029039">
    <property type="entry name" value="Flavoprotein-like_sf"/>
</dbReference>
<comment type="cofactor">
    <cofactor evidence="1">
        <name>FMN</name>
        <dbReference type="ChEBI" id="CHEBI:58210"/>
    </cofactor>
</comment>
<dbReference type="EMBL" id="CP060412">
    <property type="protein sequence ID" value="QNK00120.1"/>
    <property type="molecule type" value="Genomic_DNA"/>
</dbReference>
<dbReference type="GO" id="GO:0016491">
    <property type="term" value="F:oxidoreductase activity"/>
    <property type="evidence" value="ECO:0007669"/>
    <property type="project" value="InterPro"/>
</dbReference>
<keyword evidence="5" id="KW-1185">Reference proteome</keyword>
<evidence type="ECO:0000256" key="2">
    <source>
        <dbReference type="ARBA" id="ARBA00022643"/>
    </source>
</evidence>
<evidence type="ECO:0000313" key="5">
    <source>
        <dbReference type="Proteomes" id="UP000515873"/>
    </source>
</evidence>
<evidence type="ECO:0000313" key="4">
    <source>
        <dbReference type="EMBL" id="QNK00120.1"/>
    </source>
</evidence>
<dbReference type="SUPFAM" id="SSF52218">
    <property type="entry name" value="Flavoproteins"/>
    <property type="match status" value="1"/>
</dbReference>
<reference evidence="4 5" key="1">
    <citation type="submission" date="2020-08" db="EMBL/GenBank/DDBJ databases">
        <title>Dyella sp. G9 isolated from forest soil.</title>
        <authorList>
            <person name="Fu J."/>
            <person name="Qiu L."/>
        </authorList>
    </citation>
    <scope>NUCLEOTIDE SEQUENCE [LARGE SCALE GENOMIC DNA]</scope>
    <source>
        <strain evidence="4 5">G9</strain>
    </source>
</reference>
<dbReference type="PANTHER" id="PTHR30543:SF21">
    <property type="entry name" value="NAD(P)H-DEPENDENT FMN REDUCTASE LOT6"/>
    <property type="match status" value="1"/>
</dbReference>
<dbReference type="RefSeq" id="WP_187055600.1">
    <property type="nucleotide sequence ID" value="NZ_CP060412.1"/>
</dbReference>
<dbReference type="PANTHER" id="PTHR30543">
    <property type="entry name" value="CHROMATE REDUCTASE"/>
    <property type="match status" value="1"/>
</dbReference>
<keyword evidence="2" id="KW-0288">FMN</keyword>
<dbReference type="InterPro" id="IPR005025">
    <property type="entry name" value="FMN_Rdtase-like_dom"/>
</dbReference>